<accession>A0A517N1Z6</accession>
<dbReference type="KEGG" id="amob:HG15A2_44770"/>
<dbReference type="EMBL" id="CP036263">
    <property type="protein sequence ID" value="QDT01135.1"/>
    <property type="molecule type" value="Genomic_DNA"/>
</dbReference>
<evidence type="ECO:0000313" key="3">
    <source>
        <dbReference type="Proteomes" id="UP000319852"/>
    </source>
</evidence>
<dbReference type="Pfam" id="PF19777">
    <property type="entry name" value="DUF6263"/>
    <property type="match status" value="1"/>
</dbReference>
<reference evidence="2 3" key="1">
    <citation type="submission" date="2019-02" db="EMBL/GenBank/DDBJ databases">
        <title>Deep-cultivation of Planctomycetes and their phenomic and genomic characterization uncovers novel biology.</title>
        <authorList>
            <person name="Wiegand S."/>
            <person name="Jogler M."/>
            <person name="Boedeker C."/>
            <person name="Pinto D."/>
            <person name="Vollmers J."/>
            <person name="Rivas-Marin E."/>
            <person name="Kohn T."/>
            <person name="Peeters S.H."/>
            <person name="Heuer A."/>
            <person name="Rast P."/>
            <person name="Oberbeckmann S."/>
            <person name="Bunk B."/>
            <person name="Jeske O."/>
            <person name="Meyerdierks A."/>
            <person name="Storesund J.E."/>
            <person name="Kallscheuer N."/>
            <person name="Luecker S."/>
            <person name="Lage O.M."/>
            <person name="Pohl T."/>
            <person name="Merkel B.J."/>
            <person name="Hornburger P."/>
            <person name="Mueller R.-W."/>
            <person name="Bruemmer F."/>
            <person name="Labrenz M."/>
            <person name="Spormann A.M."/>
            <person name="Op den Camp H."/>
            <person name="Overmann J."/>
            <person name="Amann R."/>
            <person name="Jetten M.S.M."/>
            <person name="Mascher T."/>
            <person name="Medema M.H."/>
            <person name="Devos D.P."/>
            <person name="Kaster A.-K."/>
            <person name="Ovreas L."/>
            <person name="Rohde M."/>
            <person name="Galperin M.Y."/>
            <person name="Jogler C."/>
        </authorList>
    </citation>
    <scope>NUCLEOTIDE SEQUENCE [LARGE SCALE GENOMIC DNA]</scope>
    <source>
        <strain evidence="2 3">HG15A2</strain>
    </source>
</reference>
<dbReference type="OrthoDB" id="269991at2"/>
<organism evidence="2 3">
    <name type="scientific">Adhaeretor mobilis</name>
    <dbReference type="NCBI Taxonomy" id="1930276"/>
    <lineage>
        <taxon>Bacteria</taxon>
        <taxon>Pseudomonadati</taxon>
        <taxon>Planctomycetota</taxon>
        <taxon>Planctomycetia</taxon>
        <taxon>Pirellulales</taxon>
        <taxon>Lacipirellulaceae</taxon>
        <taxon>Adhaeretor</taxon>
    </lineage>
</organism>
<dbReference type="Proteomes" id="UP000319852">
    <property type="component" value="Chromosome"/>
</dbReference>
<evidence type="ECO:0008006" key="4">
    <source>
        <dbReference type="Google" id="ProtNLM"/>
    </source>
</evidence>
<keyword evidence="3" id="KW-1185">Reference proteome</keyword>
<gene>
    <name evidence="2" type="ORF">HG15A2_44770</name>
</gene>
<dbReference type="InterPro" id="IPR046230">
    <property type="entry name" value="DUF6263"/>
</dbReference>
<feature type="chain" id="PRO_5021966239" description="DUF4412 domain-containing protein" evidence="1">
    <location>
        <begin position="24"/>
        <end position="323"/>
    </location>
</feature>
<dbReference type="RefSeq" id="WP_145063108.1">
    <property type="nucleotide sequence ID" value="NZ_CP036263.1"/>
</dbReference>
<feature type="signal peptide" evidence="1">
    <location>
        <begin position="1"/>
        <end position="23"/>
    </location>
</feature>
<keyword evidence="1" id="KW-0732">Signal</keyword>
<evidence type="ECO:0000256" key="1">
    <source>
        <dbReference type="SAM" id="SignalP"/>
    </source>
</evidence>
<proteinExistence type="predicted"/>
<evidence type="ECO:0000313" key="2">
    <source>
        <dbReference type="EMBL" id="QDT01135.1"/>
    </source>
</evidence>
<dbReference type="AlphaFoldDB" id="A0A517N1Z6"/>
<sequence precursor="true">MSSFINASVAILFALLVSMPTHAAAQATATAAPPATFVWKFTPGDEHHYEMTQDMNMSMDMGQAGKMDTSIGTFIDTTWKVEGLDEKGNAVVEQKINRMKMDIKGPGGQNIAVDSADEKEPEGFGAQLAPLVKALTSSAFKVTMTPQGKITEVDVPEELLKKMQESPGAAMMGDLASKKGFEQLIRQGSLYFPEGELKEGQNWSNKVENKNPMFGKQTIETTYTYEGSKEVDGKQYAVFKPSLKLAFGDGAGAQGAQVAIKDQKSSGEILFDRDAGFLAQSMINQDMNLTITAGGQNINQVIKQTINLKRYDPKQRAAEEAAK</sequence>
<name>A0A517N1Z6_9BACT</name>
<protein>
    <recommendedName>
        <fullName evidence="4">DUF4412 domain-containing protein</fullName>
    </recommendedName>
</protein>